<reference evidence="1" key="1">
    <citation type="submission" date="2024-07" db="EMBL/GenBank/DDBJ databases">
        <authorList>
            <person name="Kim Y.J."/>
            <person name="Jeong J.Y."/>
        </authorList>
    </citation>
    <scope>NUCLEOTIDE SEQUENCE</scope>
    <source>
        <strain evidence="1">GIHE-MW2</strain>
    </source>
</reference>
<dbReference type="AlphaFoldDB" id="A0AAU8JK36"/>
<accession>A0AAU8JK36</accession>
<evidence type="ECO:0000313" key="1">
    <source>
        <dbReference type="EMBL" id="XCM38762.1"/>
    </source>
</evidence>
<sequence>MVEVASGKQRRIFRGFLGQGNSQTLSGDRAWECLPSVCQKFDSSGELSIAGESDPSWLTADGNSGN</sequence>
<organism evidence="1">
    <name type="scientific">Planktothricoides raciborskii GIHE-MW2</name>
    <dbReference type="NCBI Taxonomy" id="2792601"/>
    <lineage>
        <taxon>Bacteria</taxon>
        <taxon>Bacillati</taxon>
        <taxon>Cyanobacteriota</taxon>
        <taxon>Cyanophyceae</taxon>
        <taxon>Oscillatoriophycideae</taxon>
        <taxon>Oscillatoriales</taxon>
        <taxon>Oscillatoriaceae</taxon>
        <taxon>Planktothricoides</taxon>
    </lineage>
</organism>
<gene>
    <name evidence="1" type="ORF">ABWT76_001634</name>
</gene>
<dbReference type="RefSeq" id="WP_156331479.1">
    <property type="nucleotide sequence ID" value="NZ_CP159837.1"/>
</dbReference>
<protein>
    <recommendedName>
        <fullName evidence="2">Transposase</fullName>
    </recommendedName>
</protein>
<name>A0AAU8JK36_9CYAN</name>
<dbReference type="EMBL" id="CP159837">
    <property type="protein sequence ID" value="XCM38762.1"/>
    <property type="molecule type" value="Genomic_DNA"/>
</dbReference>
<evidence type="ECO:0008006" key="2">
    <source>
        <dbReference type="Google" id="ProtNLM"/>
    </source>
</evidence>
<proteinExistence type="predicted"/>